<comment type="caution">
    <text evidence="1">The sequence shown here is derived from an EMBL/GenBank/DDBJ whole genome shotgun (WGS) entry which is preliminary data.</text>
</comment>
<dbReference type="Proteomes" id="UP000188551">
    <property type="component" value="Unassembled WGS sequence"/>
</dbReference>
<dbReference type="PATRIC" id="fig|1238180.3.peg.5334"/>
<evidence type="ECO:0000313" key="2">
    <source>
        <dbReference type="EMBL" id="OOC06231.1"/>
    </source>
</evidence>
<reference evidence="2 4" key="2">
    <citation type="submission" date="2017-02" db="EMBL/GenBank/DDBJ databases">
        <title>Amycolatopsis azurea DSM 43854 draft genome.</title>
        <authorList>
            <person name="Mayilraj S."/>
        </authorList>
    </citation>
    <scope>NUCLEOTIDE SEQUENCE [LARGE SCALE GENOMIC DNA]</scope>
    <source>
        <strain evidence="2 4">DSM 43854</strain>
    </source>
</reference>
<evidence type="ECO:0000313" key="4">
    <source>
        <dbReference type="Proteomes" id="UP000188551"/>
    </source>
</evidence>
<organism evidence="1 3">
    <name type="scientific">Amycolatopsis azurea DSM 43854</name>
    <dbReference type="NCBI Taxonomy" id="1238180"/>
    <lineage>
        <taxon>Bacteria</taxon>
        <taxon>Bacillati</taxon>
        <taxon>Actinomycetota</taxon>
        <taxon>Actinomycetes</taxon>
        <taxon>Pseudonocardiales</taxon>
        <taxon>Pseudonocardiaceae</taxon>
        <taxon>Amycolatopsis</taxon>
    </lineage>
</organism>
<name>M2QDX9_9PSEU</name>
<dbReference type="AlphaFoldDB" id="M2QDX9"/>
<dbReference type="EMBL" id="MUXN01000008">
    <property type="protein sequence ID" value="OOC06231.1"/>
    <property type="molecule type" value="Genomic_DNA"/>
</dbReference>
<evidence type="ECO:0000313" key="3">
    <source>
        <dbReference type="Proteomes" id="UP000014137"/>
    </source>
</evidence>
<keyword evidence="4" id="KW-1185">Reference proteome</keyword>
<gene>
    <name evidence="2" type="ORF">B0293_12055</name>
    <name evidence="1" type="ORF">C791_5418</name>
</gene>
<reference evidence="1 3" key="1">
    <citation type="submission" date="2012-10" db="EMBL/GenBank/DDBJ databases">
        <title>Genome assembly of Amycolatopsis azurea DSM 43854.</title>
        <authorList>
            <person name="Khatri I."/>
            <person name="Kaur I."/>
            <person name="Subramanian S."/>
            <person name="Mayilraj S."/>
        </authorList>
    </citation>
    <scope>NUCLEOTIDE SEQUENCE [LARGE SCALE GENOMIC DNA]</scope>
    <source>
        <strain evidence="1 3">DSM 43854</strain>
    </source>
</reference>
<dbReference type="Proteomes" id="UP000014137">
    <property type="component" value="Unassembled WGS sequence"/>
</dbReference>
<evidence type="ECO:0000313" key="1">
    <source>
        <dbReference type="EMBL" id="EMD24936.1"/>
    </source>
</evidence>
<accession>M2QDX9</accession>
<dbReference type="RefSeq" id="WP_005161912.1">
    <property type="nucleotide sequence ID" value="NZ_ANMG01000052.1"/>
</dbReference>
<sequence>MTAEVVEARALPLARLAALPGVSTASGVASAAEHARTTGRVLPVSPALSGLLPAAGLRRGSTVSVLGSTSLMLTLLAAATAGGAWAVAVGLPALGVVAAAELGVEVGRLALVPRPGAEFPAVTAALLDGFDLVVVGPGFARPDVARRLSARARNRGSVLLSLGSWPGAEVELSCRRSRWTGLTGDGAGYLRAREVEVRTGGRGAAARPMSALLRFPGEGEVRKADFPTPVAARWGTA</sequence>
<protein>
    <submittedName>
        <fullName evidence="1">Uncharacterized protein</fullName>
    </submittedName>
</protein>
<dbReference type="EMBL" id="ANMG01000052">
    <property type="protein sequence ID" value="EMD24936.1"/>
    <property type="molecule type" value="Genomic_DNA"/>
</dbReference>
<proteinExistence type="predicted"/>